<evidence type="ECO:0000256" key="7">
    <source>
        <dbReference type="ARBA" id="ARBA00023180"/>
    </source>
</evidence>
<dbReference type="EMBL" id="JBJKTR010000022">
    <property type="protein sequence ID" value="KAL3326718.1"/>
    <property type="molecule type" value="Genomic_DNA"/>
</dbReference>
<evidence type="ECO:0000313" key="12">
    <source>
        <dbReference type="Proteomes" id="UP001627284"/>
    </source>
</evidence>
<keyword evidence="3" id="KW-0964">Secreted</keyword>
<dbReference type="GO" id="GO:0005576">
    <property type="term" value="C:extracellular region"/>
    <property type="evidence" value="ECO:0007669"/>
    <property type="project" value="UniProtKB-SubCell"/>
</dbReference>
<accession>A0ABD2R4I1</accession>
<dbReference type="FunFam" id="3.20.20.80:FF:000023">
    <property type="entry name" value="heparanase-like protein 3"/>
    <property type="match status" value="1"/>
</dbReference>
<dbReference type="AlphaFoldDB" id="A0ABD2R4I1"/>
<evidence type="ECO:0000256" key="8">
    <source>
        <dbReference type="ARBA" id="ARBA00023228"/>
    </source>
</evidence>
<dbReference type="PANTHER" id="PTHR14363:SF41">
    <property type="entry name" value="HEPARANASE-LIKE PROTEIN 3"/>
    <property type="match status" value="1"/>
</dbReference>
<evidence type="ECO:0008006" key="13">
    <source>
        <dbReference type="Google" id="ProtNLM"/>
    </source>
</evidence>
<dbReference type="InterPro" id="IPR017853">
    <property type="entry name" value="GH"/>
</dbReference>
<sequence>TSNTIFITKFQKREENIWELETKFYLSVKLLTGTVQMASSFRCFLVLYFLLLSLYFTQISRAEEDIVEEGILYIDGFSPIAKIDEDFICATLDWWPPSKCDYGTCSWGNASLLNLDLSNKVFFNAIRAFSPLTIRLGGTLQDKLMYQTKYDKQPCTPFLRDDTELFKFTQGCLPLSRWDELNEFFKKTGAKVTFGLNTLNGKTIASDGRTALGDWDSSNAASLIRYTVSRGYIIHGWELGNELNGNGIGPAISADQYAYDVIALHKLVQDIYKGKDVVPLILAPGGIFDAIWFPKFINKASNSLQVVTHHIYSVGGGNDTNLVQKILEPSHLDEESKYLQNLQGILRNSGTSAVAWVGESGGVFNSGRNLVSNSFVSGFWYLDQIGMSATFDTKTYCRQTLVGGNYGLLNTTTFHPNPDYYGALLWHRLMGRNVLSAHFQGMKKLRSYAHCSKSSEGITLMLINMHGSTTVNISLSVTLANTNESPMLLQVTNDQNPRHGIEREEYHLTAKDGNLHSQTMLLNGKELNVDHFGRIPLLKPIRVNPSDPISIAPLSIVFVHIPTIQVPACSMSTRESM</sequence>
<evidence type="ECO:0000256" key="1">
    <source>
        <dbReference type="ARBA" id="ARBA00004613"/>
    </source>
</evidence>
<comment type="function">
    <text evidence="10">Endoglycosidase which is a cell surface and extracellular matrix-degrading enzyme. Cleaves heparan sulfate proteoglycans (HSPGs) into heparan sulfate side chains and core proteoglycans.</text>
</comment>
<comment type="caution">
    <text evidence="11">The sequence shown here is derived from an EMBL/GenBank/DDBJ whole genome shotgun (WGS) entry which is preliminary data.</text>
</comment>
<evidence type="ECO:0000256" key="6">
    <source>
        <dbReference type="ARBA" id="ARBA00023136"/>
    </source>
</evidence>
<dbReference type="SUPFAM" id="SSF51445">
    <property type="entry name" value="(Trans)glycosidases"/>
    <property type="match status" value="1"/>
</dbReference>
<keyword evidence="4" id="KW-0732">Signal</keyword>
<feature type="non-terminal residue" evidence="11">
    <location>
        <position position="1"/>
    </location>
</feature>
<proteinExistence type="inferred from homology"/>
<dbReference type="InterPro" id="IPR005199">
    <property type="entry name" value="Glyco_hydro_79"/>
</dbReference>
<evidence type="ECO:0000256" key="5">
    <source>
        <dbReference type="ARBA" id="ARBA00022801"/>
    </source>
</evidence>
<evidence type="ECO:0000256" key="10">
    <source>
        <dbReference type="ARBA" id="ARBA00055929"/>
    </source>
</evidence>
<gene>
    <name evidence="11" type="ORF">AABB24_037421</name>
</gene>
<dbReference type="PANTHER" id="PTHR14363">
    <property type="entry name" value="HEPARANASE-RELATED"/>
    <property type="match status" value="1"/>
</dbReference>
<keyword evidence="8" id="KW-0458">Lysosome</keyword>
<name>A0ABD2R4I1_9SOLN</name>
<dbReference type="GO" id="GO:0016787">
    <property type="term" value="F:hydrolase activity"/>
    <property type="evidence" value="ECO:0007669"/>
    <property type="project" value="UniProtKB-KW"/>
</dbReference>
<dbReference type="Proteomes" id="UP001627284">
    <property type="component" value="Unassembled WGS sequence"/>
</dbReference>
<keyword evidence="6" id="KW-0472">Membrane</keyword>
<keyword evidence="7" id="KW-0325">Glycoprotein</keyword>
<evidence type="ECO:0000256" key="4">
    <source>
        <dbReference type="ARBA" id="ARBA00022729"/>
    </source>
</evidence>
<dbReference type="GO" id="GO:0005765">
    <property type="term" value="C:lysosomal membrane"/>
    <property type="evidence" value="ECO:0007669"/>
    <property type="project" value="UniProtKB-SubCell"/>
</dbReference>
<dbReference type="Pfam" id="PF03662">
    <property type="entry name" value="Glyco_hydro_79n"/>
    <property type="match status" value="1"/>
</dbReference>
<comment type="subcellular location">
    <subcellularLocation>
        <location evidence="9">Lysosome membrane</location>
        <topology evidence="9">Peripheral membrane protein</topology>
    </subcellularLocation>
    <subcellularLocation>
        <location evidence="1">Secreted</location>
    </subcellularLocation>
</comment>
<evidence type="ECO:0000313" key="11">
    <source>
        <dbReference type="EMBL" id="KAL3326718.1"/>
    </source>
</evidence>
<comment type="similarity">
    <text evidence="2">Belongs to the glycosyl hydrolase 79 family.</text>
</comment>
<dbReference type="Gene3D" id="3.20.20.80">
    <property type="entry name" value="Glycosidases"/>
    <property type="match status" value="1"/>
</dbReference>
<evidence type="ECO:0000256" key="2">
    <source>
        <dbReference type="ARBA" id="ARBA00009800"/>
    </source>
</evidence>
<organism evidence="11 12">
    <name type="scientific">Solanum stoloniferum</name>
    <dbReference type="NCBI Taxonomy" id="62892"/>
    <lineage>
        <taxon>Eukaryota</taxon>
        <taxon>Viridiplantae</taxon>
        <taxon>Streptophyta</taxon>
        <taxon>Embryophyta</taxon>
        <taxon>Tracheophyta</taxon>
        <taxon>Spermatophyta</taxon>
        <taxon>Magnoliopsida</taxon>
        <taxon>eudicotyledons</taxon>
        <taxon>Gunneridae</taxon>
        <taxon>Pentapetalae</taxon>
        <taxon>asterids</taxon>
        <taxon>lamiids</taxon>
        <taxon>Solanales</taxon>
        <taxon>Solanaceae</taxon>
        <taxon>Solanoideae</taxon>
        <taxon>Solaneae</taxon>
        <taxon>Solanum</taxon>
    </lineage>
</organism>
<protein>
    <recommendedName>
        <fullName evidence="13">Heparanase-like protein 3</fullName>
    </recommendedName>
</protein>
<reference evidence="11 12" key="1">
    <citation type="submission" date="2024-05" db="EMBL/GenBank/DDBJ databases">
        <title>De novo assembly of an allotetraploid wild potato.</title>
        <authorList>
            <person name="Hosaka A.J."/>
        </authorList>
    </citation>
    <scope>NUCLEOTIDE SEQUENCE [LARGE SCALE GENOMIC DNA]</scope>
    <source>
        <tissue evidence="11">Young leaves</tissue>
    </source>
</reference>
<keyword evidence="12" id="KW-1185">Reference proteome</keyword>
<keyword evidence="5" id="KW-0378">Hydrolase</keyword>
<evidence type="ECO:0000256" key="3">
    <source>
        <dbReference type="ARBA" id="ARBA00022525"/>
    </source>
</evidence>
<evidence type="ECO:0000256" key="9">
    <source>
        <dbReference type="ARBA" id="ARBA00023765"/>
    </source>
</evidence>